<dbReference type="Proteomes" id="UP000198510">
    <property type="component" value="Unassembled WGS sequence"/>
</dbReference>
<dbReference type="AlphaFoldDB" id="A0A1G9VJN0"/>
<evidence type="ECO:0000313" key="1">
    <source>
        <dbReference type="EMBL" id="SDM72015.1"/>
    </source>
</evidence>
<sequence length="118" mass="13897">MIKVKHPDPDCHQEQVALFALAPSHERARRALVFTLSNLKVRYLHRTVSYDPTLKDYYAWLAELSAPLRTHMSSLGWEGCQDQPTFQHFVQQRHDLTLDDYLRQHLSEEDYHTSLSFT</sequence>
<gene>
    <name evidence="1" type="ORF">SAMN05421823_1217</name>
</gene>
<dbReference type="EMBL" id="FNFO01000021">
    <property type="protein sequence ID" value="SDM72015.1"/>
    <property type="molecule type" value="Genomic_DNA"/>
</dbReference>
<evidence type="ECO:0000313" key="2">
    <source>
        <dbReference type="Proteomes" id="UP000198510"/>
    </source>
</evidence>
<proteinExistence type="predicted"/>
<protein>
    <submittedName>
        <fullName evidence="1">Uncharacterized protein</fullName>
    </submittedName>
</protein>
<dbReference type="STRING" id="1075417.SAMN05421823_1217"/>
<dbReference type="RefSeq" id="WP_089688729.1">
    <property type="nucleotide sequence ID" value="NZ_FNFO01000021.1"/>
</dbReference>
<reference evidence="1 2" key="1">
    <citation type="submission" date="2016-10" db="EMBL/GenBank/DDBJ databases">
        <authorList>
            <person name="de Groot N.N."/>
        </authorList>
    </citation>
    <scope>NUCLEOTIDE SEQUENCE [LARGE SCALE GENOMIC DNA]</scope>
    <source>
        <strain evidence="1 2">DSM 25186</strain>
    </source>
</reference>
<dbReference type="OrthoDB" id="1030126at2"/>
<keyword evidence="2" id="KW-1185">Reference proteome</keyword>
<accession>A0A1G9VJN0</accession>
<name>A0A1G9VJN0_9BACT</name>
<organism evidence="1 2">
    <name type="scientific">Catalinimonas alkaloidigena</name>
    <dbReference type="NCBI Taxonomy" id="1075417"/>
    <lineage>
        <taxon>Bacteria</taxon>
        <taxon>Pseudomonadati</taxon>
        <taxon>Bacteroidota</taxon>
        <taxon>Cytophagia</taxon>
        <taxon>Cytophagales</taxon>
        <taxon>Catalimonadaceae</taxon>
        <taxon>Catalinimonas</taxon>
    </lineage>
</organism>